<feature type="transmembrane region" description="Helical" evidence="2">
    <location>
        <begin position="112"/>
        <end position="132"/>
    </location>
</feature>
<dbReference type="PANTHER" id="PTHR33741:SF5">
    <property type="entry name" value="TRANSMEMBRANE PROTEIN DDB_G0269096-RELATED"/>
    <property type="match status" value="1"/>
</dbReference>
<dbReference type="InterPro" id="IPR007065">
    <property type="entry name" value="HPP"/>
</dbReference>
<dbReference type="AlphaFoldDB" id="A0AAE8MRF5"/>
<dbReference type="EMBL" id="ONZQ02000002">
    <property type="protein sequence ID" value="SPN98749.1"/>
    <property type="molecule type" value="Genomic_DNA"/>
</dbReference>
<keyword evidence="2" id="KW-0472">Membrane</keyword>
<feature type="transmembrane region" description="Helical" evidence="2">
    <location>
        <begin position="144"/>
        <end position="167"/>
    </location>
</feature>
<keyword evidence="2" id="KW-1133">Transmembrane helix</keyword>
<protein>
    <submittedName>
        <fullName evidence="4">Related to HPP family protein</fullName>
    </submittedName>
</protein>
<dbReference type="InterPro" id="IPR058581">
    <property type="entry name" value="TM_HPP"/>
</dbReference>
<feature type="compositionally biased region" description="Low complexity" evidence="1">
    <location>
        <begin position="8"/>
        <end position="29"/>
    </location>
</feature>
<feature type="transmembrane region" description="Helical" evidence="2">
    <location>
        <begin position="199"/>
        <end position="221"/>
    </location>
</feature>
<keyword evidence="5" id="KW-1185">Reference proteome</keyword>
<comment type="caution">
    <text evidence="4">The sequence shown here is derived from an EMBL/GenBank/DDBJ whole genome shotgun (WGS) entry which is preliminary data.</text>
</comment>
<accession>A0AAE8MRF5</accession>
<dbReference type="Proteomes" id="UP001187682">
    <property type="component" value="Unassembled WGS sequence"/>
</dbReference>
<evidence type="ECO:0000313" key="5">
    <source>
        <dbReference type="Proteomes" id="UP001187682"/>
    </source>
</evidence>
<evidence type="ECO:0000256" key="1">
    <source>
        <dbReference type="SAM" id="MobiDB-lite"/>
    </source>
</evidence>
<proteinExistence type="predicted"/>
<dbReference type="Pfam" id="PF04982">
    <property type="entry name" value="TM_HPP"/>
    <property type="match status" value="1"/>
</dbReference>
<feature type="domain" description="HPP transmembrane region" evidence="3">
    <location>
        <begin position="109"/>
        <end position="271"/>
    </location>
</feature>
<evidence type="ECO:0000313" key="4">
    <source>
        <dbReference type="EMBL" id="SPN98749.1"/>
    </source>
</evidence>
<reference evidence="4" key="1">
    <citation type="submission" date="2018-03" db="EMBL/GenBank/DDBJ databases">
        <authorList>
            <person name="Guldener U."/>
        </authorList>
    </citation>
    <scope>NUCLEOTIDE SEQUENCE</scope>
</reference>
<feature type="transmembrane region" description="Helical" evidence="2">
    <location>
        <begin position="173"/>
        <end position="192"/>
    </location>
</feature>
<organism evidence="4 5">
    <name type="scientific">Cephalotrichum gorgonifer</name>
    <dbReference type="NCBI Taxonomy" id="2041049"/>
    <lineage>
        <taxon>Eukaryota</taxon>
        <taxon>Fungi</taxon>
        <taxon>Dikarya</taxon>
        <taxon>Ascomycota</taxon>
        <taxon>Pezizomycotina</taxon>
        <taxon>Sordariomycetes</taxon>
        <taxon>Hypocreomycetidae</taxon>
        <taxon>Microascales</taxon>
        <taxon>Microascaceae</taxon>
        <taxon>Cephalotrichum</taxon>
    </lineage>
</organism>
<sequence length="291" mass="31139">MSYHINQPAGSSATTTTPATSTNSLAPSPMKEPDQPPSPTYPARSQRGGGPVDEEKGGFDSEALPDVVAQSSRTITHMSRRIWGTTFLEKLPRPVSHFLGYRSEPPKPVHPVAITFWVFIGVMSSLLLITLATQRIQVFRDNGAPVIVASFGAAAVLEFNSIASPFAQPRNALLSQIIASITGVCISKLFALAPNYDEIRWVGGALACALATVIMNATGNVHPPAGATALIAVVDGPSRELGWWMIPLVLLSCTIMIGVALLLNNVQRQFPMYWWAPKPAEEAKNGKKGGL</sequence>
<dbReference type="PANTHER" id="PTHR33741">
    <property type="entry name" value="TRANSMEMBRANE PROTEIN DDB_G0269096-RELATED"/>
    <property type="match status" value="1"/>
</dbReference>
<evidence type="ECO:0000256" key="2">
    <source>
        <dbReference type="SAM" id="Phobius"/>
    </source>
</evidence>
<name>A0AAE8MRF5_9PEZI</name>
<feature type="transmembrane region" description="Helical" evidence="2">
    <location>
        <begin position="241"/>
        <end position="263"/>
    </location>
</feature>
<evidence type="ECO:0000259" key="3">
    <source>
        <dbReference type="Pfam" id="PF04982"/>
    </source>
</evidence>
<gene>
    <name evidence="4" type="ORF">DNG_01792</name>
</gene>
<keyword evidence="2" id="KW-0812">Transmembrane</keyword>
<feature type="region of interest" description="Disordered" evidence="1">
    <location>
        <begin position="1"/>
        <end position="65"/>
    </location>
</feature>